<evidence type="ECO:0000313" key="3">
    <source>
        <dbReference type="EMBL" id="MFC5825137.1"/>
    </source>
</evidence>
<proteinExistence type="predicted"/>
<evidence type="ECO:0000256" key="2">
    <source>
        <dbReference type="SAM" id="SignalP"/>
    </source>
</evidence>
<dbReference type="EMBL" id="JBHSPA010000018">
    <property type="protein sequence ID" value="MFC5825137.1"/>
    <property type="molecule type" value="Genomic_DNA"/>
</dbReference>
<feature type="compositionally biased region" description="Basic and acidic residues" evidence="1">
    <location>
        <begin position="37"/>
        <end position="52"/>
    </location>
</feature>
<reference evidence="4" key="1">
    <citation type="journal article" date="2019" name="Int. J. Syst. Evol. Microbiol.">
        <title>The Global Catalogue of Microorganisms (GCM) 10K type strain sequencing project: providing services to taxonomists for standard genome sequencing and annotation.</title>
        <authorList>
            <consortium name="The Broad Institute Genomics Platform"/>
            <consortium name="The Broad Institute Genome Sequencing Center for Infectious Disease"/>
            <person name="Wu L."/>
            <person name="Ma J."/>
        </authorList>
    </citation>
    <scope>NUCLEOTIDE SEQUENCE [LARGE SCALE GENOMIC DNA]</scope>
    <source>
        <strain evidence="4">CCUG 53903</strain>
    </source>
</reference>
<gene>
    <name evidence="3" type="ORF">ACFPZ3_14845</name>
</gene>
<comment type="caution">
    <text evidence="3">The sequence shown here is derived from an EMBL/GenBank/DDBJ whole genome shotgun (WGS) entry which is preliminary data.</text>
</comment>
<dbReference type="RefSeq" id="WP_379514660.1">
    <property type="nucleotide sequence ID" value="NZ_JBHSPA010000018.1"/>
</dbReference>
<protein>
    <submittedName>
        <fullName evidence="3">Uncharacterized protein</fullName>
    </submittedName>
</protein>
<accession>A0ABW1CI20</accession>
<organism evidence="3 4">
    <name type="scientific">Nonomuraea insulae</name>
    <dbReference type="NCBI Taxonomy" id="1616787"/>
    <lineage>
        <taxon>Bacteria</taxon>
        <taxon>Bacillati</taxon>
        <taxon>Actinomycetota</taxon>
        <taxon>Actinomycetes</taxon>
        <taxon>Streptosporangiales</taxon>
        <taxon>Streptosporangiaceae</taxon>
        <taxon>Nonomuraea</taxon>
    </lineage>
</organism>
<keyword evidence="2" id="KW-0732">Signal</keyword>
<dbReference type="Proteomes" id="UP001596058">
    <property type="component" value="Unassembled WGS sequence"/>
</dbReference>
<sequence>MTIASAALVALPFAGSAFADAPKAPQPTHSSPAKPQQHQEPKRETKHQEPKHQTVSLKVSVSESRVRAGSTYGVTIVAKGVSSGTATITSPEGKNYRVSLSHGRATKELALSSRTRTGTKTVTVKVADKTAKASFTVLAASRHQGR</sequence>
<evidence type="ECO:0000256" key="1">
    <source>
        <dbReference type="SAM" id="MobiDB-lite"/>
    </source>
</evidence>
<name>A0ABW1CI20_9ACTN</name>
<feature type="region of interest" description="Disordered" evidence="1">
    <location>
        <begin position="18"/>
        <end position="62"/>
    </location>
</feature>
<feature type="compositionally biased region" description="Polar residues" evidence="1">
    <location>
        <begin position="53"/>
        <end position="62"/>
    </location>
</feature>
<feature type="compositionally biased region" description="Polar residues" evidence="1">
    <location>
        <begin position="27"/>
        <end position="36"/>
    </location>
</feature>
<feature type="chain" id="PRO_5046399826" evidence="2">
    <location>
        <begin position="20"/>
        <end position="146"/>
    </location>
</feature>
<keyword evidence="4" id="KW-1185">Reference proteome</keyword>
<evidence type="ECO:0000313" key="4">
    <source>
        <dbReference type="Proteomes" id="UP001596058"/>
    </source>
</evidence>
<feature type="signal peptide" evidence="2">
    <location>
        <begin position="1"/>
        <end position="19"/>
    </location>
</feature>